<dbReference type="AlphaFoldDB" id="A0A165Y5Z4"/>
<name>A0A165Y5Z4_9AGAM</name>
<dbReference type="OrthoDB" id="3266451at2759"/>
<dbReference type="EMBL" id="KV428284">
    <property type="protein sequence ID" value="KZT32914.1"/>
    <property type="molecule type" value="Genomic_DNA"/>
</dbReference>
<dbReference type="Proteomes" id="UP000076798">
    <property type="component" value="Unassembled WGS sequence"/>
</dbReference>
<evidence type="ECO:0000313" key="1">
    <source>
        <dbReference type="EMBL" id="KZT32914.1"/>
    </source>
</evidence>
<dbReference type="InterPro" id="IPR032675">
    <property type="entry name" value="LRR_dom_sf"/>
</dbReference>
<accession>A0A165Y5Z4</accession>
<keyword evidence="2" id="KW-1185">Reference proteome</keyword>
<dbReference type="Gene3D" id="3.80.10.10">
    <property type="entry name" value="Ribonuclease Inhibitor"/>
    <property type="match status" value="1"/>
</dbReference>
<protein>
    <submittedName>
        <fullName evidence="1">Uncharacterized protein</fullName>
    </submittedName>
</protein>
<evidence type="ECO:0000313" key="2">
    <source>
        <dbReference type="Proteomes" id="UP000076798"/>
    </source>
</evidence>
<dbReference type="SUPFAM" id="SSF52047">
    <property type="entry name" value="RNI-like"/>
    <property type="match status" value="1"/>
</dbReference>
<proteinExistence type="predicted"/>
<gene>
    <name evidence="1" type="ORF">SISSUDRAFT_1054914</name>
</gene>
<organism evidence="1 2">
    <name type="scientific">Sistotremastrum suecicum HHB10207 ss-3</name>
    <dbReference type="NCBI Taxonomy" id="1314776"/>
    <lineage>
        <taxon>Eukaryota</taxon>
        <taxon>Fungi</taxon>
        <taxon>Dikarya</taxon>
        <taxon>Basidiomycota</taxon>
        <taxon>Agaricomycotina</taxon>
        <taxon>Agaricomycetes</taxon>
        <taxon>Sistotremastrales</taxon>
        <taxon>Sistotremastraceae</taxon>
        <taxon>Sistotremastrum</taxon>
    </lineage>
</organism>
<sequence length="584" mass="65053">MNVGTQLSRRELSAHGLSLQRSVPNLMDVLERALSDAQKIDYNPNAAPLLRDIATQLRSASSTLGRISNMQIPIGRLPDEVLSNILLSTLIEIVDNADVIDPCDWEYLLHVCSRWTTIIHADPRFWSCIDFTWNLPTIDRFISLSKAALLSLRIPATDNFSLDQQHRLLSIVSRAKDINITYHLAFRDCLHTNEPRPASAISSLVLNENSSSAIQCLVESLEAPAPQLSHLAVNCGHEVGVSSLQHLSSLTSVELHDCTLQESWNSIFPTSLRRVRIAYGGRFGQSGVDVVNIVHLLVHCQKLDSLDITGTRINAAPADFQIKEIISAPQLRHLSMDGMAASEWDLLSDHIQAPALSKIHATVALESQKPLLPGFLRLCAAEASHATLVFERIHITCTYSGTQTVPNLFQHVMTIVYDYNTILFPNFNPGPIQVSDLDISFKQLNSLTIEINYDTGIQWVTLLENMSSLVALDVRGRIGADFFEALSGCRTDLMVCPCLSSLGIRTANHCFDIGTATMNGHPHGTDPWEESRSWLCHCLSWRMLHGCKLRKLITHPQWLAGEYLRRLLRSVDTIANTHGLTIWF</sequence>
<dbReference type="Gene3D" id="1.20.1280.50">
    <property type="match status" value="1"/>
</dbReference>
<reference evidence="1 2" key="1">
    <citation type="journal article" date="2016" name="Mol. Biol. Evol.">
        <title>Comparative Genomics of Early-Diverging Mushroom-Forming Fungi Provides Insights into the Origins of Lignocellulose Decay Capabilities.</title>
        <authorList>
            <person name="Nagy L.G."/>
            <person name="Riley R."/>
            <person name="Tritt A."/>
            <person name="Adam C."/>
            <person name="Daum C."/>
            <person name="Floudas D."/>
            <person name="Sun H."/>
            <person name="Yadav J.S."/>
            <person name="Pangilinan J."/>
            <person name="Larsson K.H."/>
            <person name="Matsuura K."/>
            <person name="Barry K."/>
            <person name="Labutti K."/>
            <person name="Kuo R."/>
            <person name="Ohm R.A."/>
            <person name="Bhattacharya S.S."/>
            <person name="Shirouzu T."/>
            <person name="Yoshinaga Y."/>
            <person name="Martin F.M."/>
            <person name="Grigoriev I.V."/>
            <person name="Hibbett D.S."/>
        </authorList>
    </citation>
    <scope>NUCLEOTIDE SEQUENCE [LARGE SCALE GENOMIC DNA]</scope>
    <source>
        <strain evidence="1 2">HHB10207 ss-3</strain>
    </source>
</reference>